<dbReference type="InterPro" id="IPR054506">
    <property type="entry name" value="DnaA_N-like_STI"/>
</dbReference>
<comment type="catalytic activity">
    <reaction evidence="9">
        <text>DNA(n) + a 2'-deoxyribonucleoside 5'-triphosphate = DNA(n+1) + diphosphate</text>
        <dbReference type="Rhea" id="RHEA:22508"/>
        <dbReference type="Rhea" id="RHEA-COMP:17339"/>
        <dbReference type="Rhea" id="RHEA-COMP:17340"/>
        <dbReference type="ChEBI" id="CHEBI:33019"/>
        <dbReference type="ChEBI" id="CHEBI:61560"/>
        <dbReference type="ChEBI" id="CHEBI:173112"/>
        <dbReference type="EC" id="2.7.7.7"/>
    </reaction>
</comment>
<keyword evidence="6" id="KW-0067">ATP-binding</keyword>
<feature type="domain" description="AAA+ ATPase" evidence="10">
    <location>
        <begin position="310"/>
        <end position="453"/>
    </location>
</feature>
<dbReference type="SUPFAM" id="SSF52540">
    <property type="entry name" value="P-loop containing nucleoside triphosphate hydrolases"/>
    <property type="match status" value="1"/>
</dbReference>
<accession>A0AAN8V754</accession>
<dbReference type="Gene3D" id="1.10.8.60">
    <property type="match status" value="1"/>
</dbReference>
<dbReference type="EMBL" id="JBAMMX010000016">
    <property type="protein sequence ID" value="KAK6924741.1"/>
    <property type="molecule type" value="Genomic_DNA"/>
</dbReference>
<keyword evidence="5" id="KW-0862">Zinc</keyword>
<comment type="caution">
    <text evidence="11">The sequence shown here is derived from an EMBL/GenBank/DDBJ whole genome shotgun (WGS) entry which is preliminary data.</text>
</comment>
<evidence type="ECO:0000313" key="11">
    <source>
        <dbReference type="EMBL" id="KAK6924741.1"/>
    </source>
</evidence>
<keyword evidence="7" id="KW-0548">Nucleotidyltransferase</keyword>
<dbReference type="GO" id="GO:0005663">
    <property type="term" value="C:DNA replication factor C complex"/>
    <property type="evidence" value="ECO:0007669"/>
    <property type="project" value="TreeGrafter"/>
</dbReference>
<dbReference type="GO" id="GO:0005524">
    <property type="term" value="F:ATP binding"/>
    <property type="evidence" value="ECO:0007669"/>
    <property type="project" value="UniProtKB-KW"/>
</dbReference>
<keyword evidence="4" id="KW-0547">Nucleotide-binding</keyword>
<dbReference type="InterPro" id="IPR050238">
    <property type="entry name" value="DNA_Rep/Repair_Clamp_Loader"/>
</dbReference>
<dbReference type="InterPro" id="IPR003593">
    <property type="entry name" value="AAA+_ATPase"/>
</dbReference>
<keyword evidence="8" id="KW-0175">Coiled coil</keyword>
<dbReference type="GO" id="GO:0006281">
    <property type="term" value="P:DNA repair"/>
    <property type="evidence" value="ECO:0007669"/>
    <property type="project" value="TreeGrafter"/>
</dbReference>
<comment type="similarity">
    <text evidence="1">Belongs to the DnaX/STICHEL family.</text>
</comment>
<dbReference type="CDD" id="cd18137">
    <property type="entry name" value="HLD_clamp_pol_III_gamma_tau"/>
    <property type="match status" value="1"/>
</dbReference>
<keyword evidence="7" id="KW-0239">DNA-directed DNA polymerase</keyword>
<dbReference type="PANTHER" id="PTHR11669:SF0">
    <property type="entry name" value="PROTEIN STICHEL-LIKE 2"/>
    <property type="match status" value="1"/>
</dbReference>
<dbReference type="EC" id="2.7.7.7" evidence="2"/>
<reference evidence="11 12" key="1">
    <citation type="submission" date="2023-12" db="EMBL/GenBank/DDBJ databases">
        <title>A high-quality genome assembly for Dillenia turbinata (Dilleniales).</title>
        <authorList>
            <person name="Chanderbali A."/>
        </authorList>
    </citation>
    <scope>NUCLEOTIDE SEQUENCE [LARGE SCALE GENOMIC DNA]</scope>
    <source>
        <strain evidence="11">LSX21</strain>
        <tissue evidence="11">Leaf</tissue>
    </source>
</reference>
<keyword evidence="12" id="KW-1185">Reference proteome</keyword>
<proteinExistence type="inferred from homology"/>
<evidence type="ECO:0000256" key="9">
    <source>
        <dbReference type="ARBA" id="ARBA00049244"/>
    </source>
</evidence>
<dbReference type="Pfam" id="PF13177">
    <property type="entry name" value="DNA_pol3_delta2"/>
    <property type="match status" value="1"/>
</dbReference>
<dbReference type="Pfam" id="PF23007">
    <property type="entry name" value="DnaA_N-like_STI"/>
    <property type="match status" value="1"/>
</dbReference>
<evidence type="ECO:0000313" key="12">
    <source>
        <dbReference type="Proteomes" id="UP001370490"/>
    </source>
</evidence>
<dbReference type="Proteomes" id="UP001370490">
    <property type="component" value="Unassembled WGS sequence"/>
</dbReference>
<dbReference type="NCBIfam" id="TIGR02397">
    <property type="entry name" value="dnaX_nterm"/>
    <property type="match status" value="1"/>
</dbReference>
<gene>
    <name evidence="11" type="ORF">RJ641_009067</name>
</gene>
<evidence type="ECO:0000256" key="3">
    <source>
        <dbReference type="ARBA" id="ARBA00022723"/>
    </source>
</evidence>
<evidence type="ECO:0000256" key="4">
    <source>
        <dbReference type="ARBA" id="ARBA00022741"/>
    </source>
</evidence>
<dbReference type="InterPro" id="IPR012763">
    <property type="entry name" value="DNA_pol_III_sug/sutau_N"/>
</dbReference>
<keyword evidence="7" id="KW-0808">Transferase</keyword>
<dbReference type="Gene3D" id="1.20.272.10">
    <property type="match status" value="1"/>
</dbReference>
<dbReference type="Gene3D" id="3.40.50.300">
    <property type="entry name" value="P-loop containing nucleotide triphosphate hydrolases"/>
    <property type="match status" value="1"/>
</dbReference>
<dbReference type="GO" id="GO:0006261">
    <property type="term" value="P:DNA-templated DNA replication"/>
    <property type="evidence" value="ECO:0007669"/>
    <property type="project" value="TreeGrafter"/>
</dbReference>
<dbReference type="InterPro" id="IPR027417">
    <property type="entry name" value="P-loop_NTPase"/>
</dbReference>
<evidence type="ECO:0000256" key="2">
    <source>
        <dbReference type="ARBA" id="ARBA00012417"/>
    </source>
</evidence>
<dbReference type="AlphaFoldDB" id="A0AAN8V754"/>
<dbReference type="GO" id="GO:0003887">
    <property type="term" value="F:DNA-directed DNA polymerase activity"/>
    <property type="evidence" value="ECO:0007669"/>
    <property type="project" value="UniProtKB-KW"/>
</dbReference>
<evidence type="ECO:0000256" key="5">
    <source>
        <dbReference type="ARBA" id="ARBA00022833"/>
    </source>
</evidence>
<evidence type="ECO:0000256" key="1">
    <source>
        <dbReference type="ARBA" id="ARBA00006360"/>
    </source>
</evidence>
<evidence type="ECO:0000256" key="7">
    <source>
        <dbReference type="ARBA" id="ARBA00022932"/>
    </source>
</evidence>
<dbReference type="GO" id="GO:0046872">
    <property type="term" value="F:metal ion binding"/>
    <property type="evidence" value="ECO:0007669"/>
    <property type="project" value="UniProtKB-KW"/>
</dbReference>
<evidence type="ECO:0000259" key="10">
    <source>
        <dbReference type="SMART" id="SM00382"/>
    </source>
</evidence>
<keyword evidence="3" id="KW-0479">Metal-binding</keyword>
<dbReference type="InterPro" id="IPR008921">
    <property type="entry name" value="DNA_pol3_clamp-load_cplx_C"/>
</dbReference>
<evidence type="ECO:0000256" key="6">
    <source>
        <dbReference type="ARBA" id="ARBA00022840"/>
    </source>
</evidence>
<organism evidence="11 12">
    <name type="scientific">Dillenia turbinata</name>
    <dbReference type="NCBI Taxonomy" id="194707"/>
    <lineage>
        <taxon>Eukaryota</taxon>
        <taxon>Viridiplantae</taxon>
        <taxon>Streptophyta</taxon>
        <taxon>Embryophyta</taxon>
        <taxon>Tracheophyta</taxon>
        <taxon>Spermatophyta</taxon>
        <taxon>Magnoliopsida</taxon>
        <taxon>eudicotyledons</taxon>
        <taxon>Gunneridae</taxon>
        <taxon>Pentapetalae</taxon>
        <taxon>Dilleniales</taxon>
        <taxon>Dilleniaceae</taxon>
        <taxon>Dillenia</taxon>
    </lineage>
</organism>
<dbReference type="GO" id="GO:0003689">
    <property type="term" value="F:DNA clamp loader activity"/>
    <property type="evidence" value="ECO:0007669"/>
    <property type="project" value="TreeGrafter"/>
</dbReference>
<dbReference type="SMART" id="SM00382">
    <property type="entry name" value="AAA"/>
    <property type="match status" value="1"/>
</dbReference>
<dbReference type="InterPro" id="IPR045085">
    <property type="entry name" value="HLD_clamp_pol_III_gamma_tau"/>
</dbReference>
<dbReference type="FunFam" id="1.10.8.60:FF:000013">
    <property type="entry name" value="DNA polymerase III subunit gamma/tau"/>
    <property type="match status" value="1"/>
</dbReference>
<dbReference type="CDD" id="cd00009">
    <property type="entry name" value="AAA"/>
    <property type="match status" value="1"/>
</dbReference>
<protein>
    <recommendedName>
        <fullName evidence="2">DNA-directed DNA polymerase</fullName>
        <ecNumber evidence="2">2.7.7.7</ecNumber>
    </recommendedName>
</protein>
<dbReference type="GO" id="GO:0003677">
    <property type="term" value="F:DNA binding"/>
    <property type="evidence" value="ECO:0007669"/>
    <property type="project" value="InterPro"/>
</dbReference>
<name>A0AAN8V754_9MAGN</name>
<dbReference type="GO" id="GO:0009360">
    <property type="term" value="C:DNA polymerase III complex"/>
    <property type="evidence" value="ECO:0007669"/>
    <property type="project" value="InterPro"/>
</dbReference>
<evidence type="ECO:0000256" key="8">
    <source>
        <dbReference type="ARBA" id="ARBA00023054"/>
    </source>
</evidence>
<sequence length="966" mass="107624">MEGRRHSVDIPISKTLVALRRVRSLRDPSTNSLSKFSTLADNLNWETNSCDGISLQFVKGCNEARLDKGGFLGSKNVGIYGMRPEDINNYEFYDSSEKLDSMPIAKSTPLRAKQVDESHVGRYLVAHRANGLELEDVGAYGKPNVGSLGPVKEERADQTLSNQKYHYENQRKSSAAVGDVMSRVGSPCLSPNGALLESSLGTSLYATEGIDVVDFEDHGCGISCCWVRTPRFTGPSSPETDENPLLSREACGTLWSGQRKDRRHSHNELTSCTESPRSISQKFRPKSFDDLVGQNVVSRSLLSATSKGKVAKFYLFHGPRGTGKTSASRIFAAALNCLTLDDHKPCNMCRECVTFFSGRSRDIKEIDSVRVNRSDRIRSLIKSALAPPVSSRFKVFIIDECQMLRGETWATLLNSLENLSQHVVFVMITSNLDKLPRGAVSRSQRYHFPKIKDVDISCRLERICVEDGLDFDQVALEFIAARSNGSLREAEMMLDQLSLLGKRITLSLAHELIGVVPEDELIDLLDLALSSDTSNTVRKAREMMRSRIDPMQLISQLANLIMDILAGKCEHGASEVRRTFFERHTSESDLHKLSHALRILSETEKQLRTSKNQTTWLTVSLLQLSSVEPFVLDANDPRFLPRSANQREGEFCSMSSTGETMKQVGSCRHENGKFHKMDSQEDFTQALEAIWSRATELCQSRALRKLLRKEGKLSSVCVHQGLAVAELEFCNSESVSRAEKSWKLIASSLQSVLGCNVEIRINLGSGSNASKNVKVKKKSFSLFSCSRRIRRETQSSTEHGSGHSDCTDITSEKAIVKEKPNETCSSDCSSQFSNICCHQTEAAQTIRNREGNALSTGIVATSCRSDHPILESDSVKEGGCSHRCQVVTIQQPEKQPNCFSRTFRRHKRSSSTGSSQMICLKIPPQDMLALSAPRKEMFQTYYCDTNPYIFCSSSNNFSNDFRNENV</sequence>
<dbReference type="SUPFAM" id="SSF48019">
    <property type="entry name" value="post-AAA+ oligomerization domain-like"/>
    <property type="match status" value="1"/>
</dbReference>
<dbReference type="PANTHER" id="PTHR11669">
    <property type="entry name" value="REPLICATION FACTOR C / DNA POLYMERASE III GAMMA-TAU SUBUNIT"/>
    <property type="match status" value="1"/>
</dbReference>